<dbReference type="Proteomes" id="UP000232163">
    <property type="component" value="Unassembled WGS sequence"/>
</dbReference>
<dbReference type="EMBL" id="MZMT01000053">
    <property type="protein sequence ID" value="PIO42621.1"/>
    <property type="molecule type" value="Genomic_DNA"/>
</dbReference>
<evidence type="ECO:0000256" key="1">
    <source>
        <dbReference type="SAM" id="MobiDB-lite"/>
    </source>
</evidence>
<dbReference type="Pfam" id="PF13316">
    <property type="entry name" value="DUF4087"/>
    <property type="match status" value="1"/>
</dbReference>
<dbReference type="AlphaFoldDB" id="A0A2N9VT03"/>
<keyword evidence="3" id="KW-1185">Reference proteome</keyword>
<evidence type="ECO:0000313" key="3">
    <source>
        <dbReference type="Proteomes" id="UP000232163"/>
    </source>
</evidence>
<evidence type="ECO:0000313" key="2">
    <source>
        <dbReference type="EMBL" id="PIO42621.1"/>
    </source>
</evidence>
<dbReference type="OrthoDB" id="339834at2"/>
<protein>
    <recommendedName>
        <fullName evidence="4">DUF4087 domain-containing protein</fullName>
    </recommendedName>
</protein>
<feature type="region of interest" description="Disordered" evidence="1">
    <location>
        <begin position="71"/>
        <end position="95"/>
    </location>
</feature>
<accession>A0A2N9VT03</accession>
<gene>
    <name evidence="2" type="ORF">B5P45_26060</name>
</gene>
<organism evidence="2 3">
    <name type="scientific">Phyllobacterium zundukense</name>
    <dbReference type="NCBI Taxonomy" id="1867719"/>
    <lineage>
        <taxon>Bacteria</taxon>
        <taxon>Pseudomonadati</taxon>
        <taxon>Pseudomonadota</taxon>
        <taxon>Alphaproteobacteria</taxon>
        <taxon>Hyphomicrobiales</taxon>
        <taxon>Phyllobacteriaceae</taxon>
        <taxon>Phyllobacterium</taxon>
    </lineage>
</organism>
<evidence type="ECO:0008006" key="4">
    <source>
        <dbReference type="Google" id="ProtNLM"/>
    </source>
</evidence>
<dbReference type="InterPro" id="IPR025145">
    <property type="entry name" value="DUF4087"/>
</dbReference>
<proteinExistence type="predicted"/>
<name>A0A2N9VT03_9HYPH</name>
<sequence>MFGDGEIWINGICNDNTCKNVDIKVATIQSTANLAAPAPSGEVRCGWIENPTPGDLFLIDKDATWTITSQGQAEGPDAAGVDNIPDGDPKQFVDTSRGTGHGYSCGCLTVETNAKDQRITKVVSGKNLPLAKCRADKALPKP</sequence>
<reference evidence="3" key="1">
    <citation type="journal article" date="2017" name="Int J Environ Stud">
        <title>Does the Miocene-Pliocene relict legume Oxytropis triphylla form nitrogen-fixing nodules with a combination of bacterial strains?</title>
        <authorList>
            <person name="Safronova V."/>
            <person name="Belimov A."/>
            <person name="Sazanova A."/>
            <person name="Kuznetsova I."/>
            <person name="Popova J."/>
            <person name="Andronov E."/>
            <person name="Verkhozina A."/>
            <person name="Tikhonovich I."/>
        </authorList>
    </citation>
    <scope>NUCLEOTIDE SEQUENCE [LARGE SCALE GENOMIC DNA]</scope>
    <source>
        <strain evidence="3">Tri-38</strain>
    </source>
</reference>
<comment type="caution">
    <text evidence="2">The sequence shown here is derived from an EMBL/GenBank/DDBJ whole genome shotgun (WGS) entry which is preliminary data.</text>
</comment>